<evidence type="ECO:0000313" key="1">
    <source>
        <dbReference type="EMBL" id="SJZ68767.1"/>
    </source>
</evidence>
<keyword evidence="2" id="KW-1185">Reference proteome</keyword>
<dbReference type="RefSeq" id="WP_078768798.1">
    <property type="nucleotide sequence ID" value="NZ_FUWW01000014.1"/>
</dbReference>
<dbReference type="AlphaFoldDB" id="A0A1T4MPJ7"/>
<sequence>MFCQSDVFWNNISEQNVSGDDIAEYIYSSDYLNTQNPTEYCEIENEYNPDLIRYFFEAEKYQTEEEYKEIFFQGFLDGDIDKKEYYAAELAFKNLINILSVKSNVYVYYEFLAPIDKNSPFHNSSDVDFDFEFVKSNQGKFVQIVDKFKLEQISILFAREIVIGYLIFDNIKSVLVCSGMHGYILSAEKLNRKLLNDISSQVRIEKVY</sequence>
<dbReference type="EMBL" id="FUWW01000014">
    <property type="protein sequence ID" value="SJZ68767.1"/>
    <property type="molecule type" value="Genomic_DNA"/>
</dbReference>
<protein>
    <submittedName>
        <fullName evidence="1">Uncharacterized protein</fullName>
    </submittedName>
</protein>
<reference evidence="1 2" key="1">
    <citation type="submission" date="2017-02" db="EMBL/GenBank/DDBJ databases">
        <authorList>
            <person name="Peterson S.W."/>
        </authorList>
    </citation>
    <scope>NUCLEOTIDE SEQUENCE [LARGE SCALE GENOMIC DNA]</scope>
    <source>
        <strain evidence="1 2">ATCC 51222</strain>
    </source>
</reference>
<name>A0A1T4MPJ7_9FIRM</name>
<evidence type="ECO:0000313" key="2">
    <source>
        <dbReference type="Proteomes" id="UP000190657"/>
    </source>
</evidence>
<gene>
    <name evidence="1" type="ORF">SAMN02745114_01331</name>
</gene>
<organism evidence="1 2">
    <name type="scientific">Eubacterium coprostanoligenes</name>
    <dbReference type="NCBI Taxonomy" id="290054"/>
    <lineage>
        <taxon>Bacteria</taxon>
        <taxon>Bacillati</taxon>
        <taxon>Bacillota</taxon>
        <taxon>Clostridia</taxon>
        <taxon>Eubacteriales</taxon>
        <taxon>Eubacteriaceae</taxon>
        <taxon>Eubacterium</taxon>
    </lineage>
</organism>
<proteinExistence type="predicted"/>
<dbReference type="Proteomes" id="UP000190657">
    <property type="component" value="Unassembled WGS sequence"/>
</dbReference>
<accession>A0A1T4MPJ7</accession>